<keyword evidence="1" id="KW-1133">Transmembrane helix</keyword>
<reference evidence="2" key="1">
    <citation type="submission" date="2023-08" db="EMBL/GenBank/DDBJ databases">
        <title>Complete Genome Sequences of butyrate producing Anaerostipes hadrus strains BA1 and GIF7 isolated from the terminal ileum of a healthy lean male.</title>
        <authorList>
            <person name="Low A."/>
            <person name="Sheludchenko M."/>
            <person name="Cheng H.E."/>
            <person name="Koh X.Q."/>
            <person name="Lee J."/>
        </authorList>
    </citation>
    <scope>NUCLEOTIDE SEQUENCE</scope>
    <source>
        <strain evidence="2">BA1</strain>
    </source>
</reference>
<evidence type="ECO:0000313" key="2">
    <source>
        <dbReference type="EMBL" id="WMD15312.1"/>
    </source>
</evidence>
<dbReference type="Proteomes" id="UP001243496">
    <property type="component" value="Chromosome"/>
</dbReference>
<accession>A0AAQ3GSS4</accession>
<dbReference type="RefSeq" id="WP_306856133.1">
    <property type="nucleotide sequence ID" value="NZ_CP132968.1"/>
</dbReference>
<name>A0AAQ3GSS4_ANAHA</name>
<dbReference type="GeneID" id="92741314"/>
<dbReference type="AlphaFoldDB" id="A0AAQ3GSS4"/>
<organism evidence="2 3">
    <name type="scientific">Anaerostipes hadrus</name>
    <dbReference type="NCBI Taxonomy" id="649756"/>
    <lineage>
        <taxon>Bacteria</taxon>
        <taxon>Bacillati</taxon>
        <taxon>Bacillota</taxon>
        <taxon>Clostridia</taxon>
        <taxon>Lachnospirales</taxon>
        <taxon>Lachnospiraceae</taxon>
        <taxon>Anaerostipes</taxon>
    </lineage>
</organism>
<protein>
    <submittedName>
        <fullName evidence="2">Uncharacterized protein</fullName>
    </submittedName>
</protein>
<gene>
    <name evidence="2" type="ORF">RBI15_07935</name>
</gene>
<dbReference type="EMBL" id="CP132968">
    <property type="protein sequence ID" value="WMD15312.1"/>
    <property type="molecule type" value="Genomic_DNA"/>
</dbReference>
<proteinExistence type="predicted"/>
<evidence type="ECO:0000313" key="3">
    <source>
        <dbReference type="Proteomes" id="UP001243496"/>
    </source>
</evidence>
<evidence type="ECO:0000256" key="1">
    <source>
        <dbReference type="SAM" id="Phobius"/>
    </source>
</evidence>
<keyword evidence="1" id="KW-0812">Transmembrane</keyword>
<feature type="transmembrane region" description="Helical" evidence="1">
    <location>
        <begin position="12"/>
        <end position="36"/>
    </location>
</feature>
<sequence length="59" mass="6975">MDVLNTLIDASIRGTLFGITLFFWGFALVSIWKWFFGVIKRSIHWLFPNLTKKKDKNNE</sequence>
<keyword evidence="1" id="KW-0472">Membrane</keyword>